<gene>
    <name evidence="3" type="ORF">STRCI_008440</name>
</gene>
<dbReference type="RefSeq" id="WP_269664285.1">
    <property type="nucleotide sequence ID" value="NZ_CP114413.1"/>
</dbReference>
<dbReference type="Pfam" id="PF13699">
    <property type="entry name" value="eCIS_core"/>
    <property type="match status" value="1"/>
</dbReference>
<feature type="domain" description="eCIS core" evidence="2">
    <location>
        <begin position="85"/>
        <end position="159"/>
    </location>
</feature>
<dbReference type="Proteomes" id="UP001164439">
    <property type="component" value="Chromosome"/>
</dbReference>
<sequence length="474" mass="50565">MPSYVHAHRSPASGAGRGETPWTARGLAVTKSSDTMEHAADVLADRALAVPGRAMATGVTASAGRPAERNVPGGGVVPASGGHRLDSSARTELERAFRHDFSGVRVHSGPEAAELARGLGARAYTFGRNIVLGGGESVHGDSGRRLLAHELAHVVQYDSSGRAVIARQEKRGRDGRTDDEVRRELEKRTGKSFAQLVLGLGRGPIDSSKISPRDLEEELERNGPLRHREMDTKEPVVIDNVLEKHRSQENRFVSRGRIGPEARINAEKEAGEQAVNDAFVSGTAKGAAGMKPGSASEGLVKPAPEVRGYEPRPPTTYEPRRGAYKPDPPTLRDLAGPRPGEMRVDKGFQNELAVARLTGGRLARDARSAKIGEGGVLQDVEVRYTLPNGQGGVARVDVFGPKQELIQVGGPAKAIELDKTISKLTHLKRAAEASGVSAEAYFTSDTPKPVLDAAGKVLGPGHVHTFEGPEYKVR</sequence>
<feature type="region of interest" description="Disordered" evidence="1">
    <location>
        <begin position="287"/>
        <end position="338"/>
    </location>
</feature>
<feature type="region of interest" description="Disordered" evidence="1">
    <location>
        <begin position="205"/>
        <end position="229"/>
    </location>
</feature>
<evidence type="ECO:0000313" key="4">
    <source>
        <dbReference type="Proteomes" id="UP001164439"/>
    </source>
</evidence>
<protein>
    <submittedName>
        <fullName evidence="3">DUF4157 domain-containing protein</fullName>
    </submittedName>
</protein>
<dbReference type="InterPro" id="IPR025295">
    <property type="entry name" value="eCIS_core_dom"/>
</dbReference>
<proteinExistence type="predicted"/>
<feature type="compositionally biased region" description="Basic and acidic residues" evidence="1">
    <location>
        <begin position="220"/>
        <end position="229"/>
    </location>
</feature>
<evidence type="ECO:0000259" key="2">
    <source>
        <dbReference type="Pfam" id="PF13699"/>
    </source>
</evidence>
<organism evidence="3 4">
    <name type="scientific">Streptomyces cinnabarinus</name>
    <dbReference type="NCBI Taxonomy" id="67287"/>
    <lineage>
        <taxon>Bacteria</taxon>
        <taxon>Bacillati</taxon>
        <taxon>Actinomycetota</taxon>
        <taxon>Actinomycetes</taxon>
        <taxon>Kitasatosporales</taxon>
        <taxon>Streptomycetaceae</taxon>
        <taxon>Streptomyces</taxon>
    </lineage>
</organism>
<dbReference type="EMBL" id="CP114413">
    <property type="protein sequence ID" value="WAZ26799.1"/>
    <property type="molecule type" value="Genomic_DNA"/>
</dbReference>
<evidence type="ECO:0000256" key="1">
    <source>
        <dbReference type="SAM" id="MobiDB-lite"/>
    </source>
</evidence>
<keyword evidence="4" id="KW-1185">Reference proteome</keyword>
<accession>A0ABY7KR23</accession>
<feature type="region of interest" description="Disordered" evidence="1">
    <location>
        <begin position="1"/>
        <end position="23"/>
    </location>
</feature>
<evidence type="ECO:0000313" key="3">
    <source>
        <dbReference type="EMBL" id="WAZ26799.1"/>
    </source>
</evidence>
<reference evidence="3" key="1">
    <citation type="submission" date="2022-12" db="EMBL/GenBank/DDBJ databases">
        <authorList>
            <person name="Ruckert C."/>
            <person name="Busche T."/>
            <person name="Kalinowski J."/>
            <person name="Wittmann C."/>
        </authorList>
    </citation>
    <scope>NUCLEOTIDE SEQUENCE</scope>
    <source>
        <strain evidence="3">DSM 40467</strain>
    </source>
</reference>
<feature type="region of interest" description="Disordered" evidence="1">
    <location>
        <begin position="59"/>
        <end position="84"/>
    </location>
</feature>
<name>A0ABY7KR23_9ACTN</name>